<evidence type="ECO:0000313" key="1">
    <source>
        <dbReference type="EMBL" id="QEH37347.1"/>
    </source>
</evidence>
<evidence type="ECO:0000313" key="2">
    <source>
        <dbReference type="Proteomes" id="UP000324233"/>
    </source>
</evidence>
<sequence length="102" mass="11688">MAQIQVVSVEHPDVPPFPISARLRSQLVYFMSSPGRDGMPALGEGEYWIARDDITRWLMEGVFQLVSPLDTEKATDVELTDEQDAFLNWLEKSRTQHIRVVE</sequence>
<dbReference type="KEGG" id="agv:OJF2_59370"/>
<keyword evidence="2" id="KW-1185">Reference proteome</keyword>
<protein>
    <submittedName>
        <fullName evidence="1">Uncharacterized protein</fullName>
    </submittedName>
</protein>
<dbReference type="AlphaFoldDB" id="A0A5B9WA78"/>
<proteinExistence type="predicted"/>
<accession>A0A5B9WA78</accession>
<dbReference type="RefSeq" id="WP_148596919.1">
    <property type="nucleotide sequence ID" value="NZ_CP042997.1"/>
</dbReference>
<organism evidence="1 2">
    <name type="scientific">Aquisphaera giovannonii</name>
    <dbReference type="NCBI Taxonomy" id="406548"/>
    <lineage>
        <taxon>Bacteria</taxon>
        <taxon>Pseudomonadati</taxon>
        <taxon>Planctomycetota</taxon>
        <taxon>Planctomycetia</taxon>
        <taxon>Isosphaerales</taxon>
        <taxon>Isosphaeraceae</taxon>
        <taxon>Aquisphaera</taxon>
    </lineage>
</organism>
<name>A0A5B9WA78_9BACT</name>
<reference evidence="1 2" key="1">
    <citation type="submission" date="2019-08" db="EMBL/GenBank/DDBJ databases">
        <title>Deep-cultivation of Planctomycetes and their phenomic and genomic characterization uncovers novel biology.</title>
        <authorList>
            <person name="Wiegand S."/>
            <person name="Jogler M."/>
            <person name="Boedeker C."/>
            <person name="Pinto D."/>
            <person name="Vollmers J."/>
            <person name="Rivas-Marin E."/>
            <person name="Kohn T."/>
            <person name="Peeters S.H."/>
            <person name="Heuer A."/>
            <person name="Rast P."/>
            <person name="Oberbeckmann S."/>
            <person name="Bunk B."/>
            <person name="Jeske O."/>
            <person name="Meyerdierks A."/>
            <person name="Storesund J.E."/>
            <person name="Kallscheuer N."/>
            <person name="Luecker S."/>
            <person name="Lage O.M."/>
            <person name="Pohl T."/>
            <person name="Merkel B.J."/>
            <person name="Hornburger P."/>
            <person name="Mueller R.-W."/>
            <person name="Bruemmer F."/>
            <person name="Labrenz M."/>
            <person name="Spormann A.M."/>
            <person name="Op den Camp H."/>
            <person name="Overmann J."/>
            <person name="Amann R."/>
            <person name="Jetten M.S.M."/>
            <person name="Mascher T."/>
            <person name="Medema M.H."/>
            <person name="Devos D.P."/>
            <person name="Kaster A.-K."/>
            <person name="Ovreas L."/>
            <person name="Rohde M."/>
            <person name="Galperin M.Y."/>
            <person name="Jogler C."/>
        </authorList>
    </citation>
    <scope>NUCLEOTIDE SEQUENCE [LARGE SCALE GENOMIC DNA]</scope>
    <source>
        <strain evidence="1 2">OJF2</strain>
    </source>
</reference>
<dbReference type="Proteomes" id="UP000324233">
    <property type="component" value="Chromosome"/>
</dbReference>
<dbReference type="OrthoDB" id="214301at2"/>
<gene>
    <name evidence="1" type="ORF">OJF2_59370</name>
</gene>
<dbReference type="EMBL" id="CP042997">
    <property type="protein sequence ID" value="QEH37347.1"/>
    <property type="molecule type" value="Genomic_DNA"/>
</dbReference>